<dbReference type="InterPro" id="IPR006235">
    <property type="entry name" value="OAc-hSer/O-AcSer_sulfhydrylase"/>
</dbReference>
<dbReference type="OrthoDB" id="9780685at2"/>
<dbReference type="InterPro" id="IPR000277">
    <property type="entry name" value="Cys/Met-Metab_PyrdxlP-dep_enz"/>
</dbReference>
<evidence type="ECO:0000256" key="7">
    <source>
        <dbReference type="ARBA" id="ARBA00048780"/>
    </source>
</evidence>
<keyword evidence="12" id="KW-1185">Reference proteome</keyword>
<comment type="similarity">
    <text evidence="2 10">Belongs to the trans-sulfuration enzymes family.</text>
</comment>
<reference evidence="11 12" key="1">
    <citation type="submission" date="2019-09" db="EMBL/GenBank/DDBJ databases">
        <title>Phylogeny of genus Pseudoclavibacter and closely related genus.</title>
        <authorList>
            <person name="Li Y."/>
        </authorList>
    </citation>
    <scope>NUCLEOTIDE SEQUENCE [LARGE SCALE GENOMIC DNA]</scope>
    <source>
        <strain evidence="11 12">EGI 60007</strain>
    </source>
</reference>
<gene>
    <name evidence="11" type="ORF">F8O04_08835</name>
</gene>
<proteinExistence type="inferred from homology"/>
<dbReference type="EC" id="4.4.1.2" evidence="5"/>
<dbReference type="PANTHER" id="PTHR43797:SF2">
    <property type="entry name" value="HOMOCYSTEINE_CYSTEINE SYNTHASE"/>
    <property type="match status" value="1"/>
</dbReference>
<evidence type="ECO:0000256" key="8">
    <source>
        <dbReference type="ARBA" id="ARBA00052699"/>
    </source>
</evidence>
<dbReference type="GO" id="GO:0003961">
    <property type="term" value="F:O-acetylhomoserine aminocarboxypropyltransferase activity"/>
    <property type="evidence" value="ECO:0007669"/>
    <property type="project" value="TreeGrafter"/>
</dbReference>
<evidence type="ECO:0000256" key="6">
    <source>
        <dbReference type="ARBA" id="ARBA00047199"/>
    </source>
</evidence>
<feature type="modified residue" description="N6-(pyridoxal phosphate)lysine" evidence="9">
    <location>
        <position position="224"/>
    </location>
</feature>
<dbReference type="GO" id="GO:0030170">
    <property type="term" value="F:pyridoxal phosphate binding"/>
    <property type="evidence" value="ECO:0007669"/>
    <property type="project" value="InterPro"/>
</dbReference>
<dbReference type="FunFam" id="3.40.640.10:FF:000046">
    <property type="entry name" value="Cystathionine gamma-lyase"/>
    <property type="match status" value="1"/>
</dbReference>
<dbReference type="SUPFAM" id="SSF53383">
    <property type="entry name" value="PLP-dependent transferases"/>
    <property type="match status" value="1"/>
</dbReference>
<organism evidence="11 12">
    <name type="scientific">Pseudoclavibacter endophyticus</name>
    <dbReference type="NCBI Taxonomy" id="1778590"/>
    <lineage>
        <taxon>Bacteria</taxon>
        <taxon>Bacillati</taxon>
        <taxon>Actinomycetota</taxon>
        <taxon>Actinomycetes</taxon>
        <taxon>Micrococcales</taxon>
        <taxon>Microbacteriaceae</taxon>
        <taxon>Pseudoclavibacter</taxon>
    </lineage>
</organism>
<dbReference type="Proteomes" id="UP000431744">
    <property type="component" value="Unassembled WGS sequence"/>
</dbReference>
<dbReference type="Pfam" id="PF01053">
    <property type="entry name" value="Cys_Met_Meta_PP"/>
    <property type="match status" value="1"/>
</dbReference>
<evidence type="ECO:0000256" key="3">
    <source>
        <dbReference type="ARBA" id="ARBA00022679"/>
    </source>
</evidence>
<dbReference type="PANTHER" id="PTHR43797">
    <property type="entry name" value="HOMOCYSTEINE/CYSTEINE SYNTHASE"/>
    <property type="match status" value="1"/>
</dbReference>
<evidence type="ECO:0000256" key="10">
    <source>
        <dbReference type="RuleBase" id="RU362118"/>
    </source>
</evidence>
<name>A0A6H9WQ65_9MICO</name>
<dbReference type="InterPro" id="IPR054542">
    <property type="entry name" value="Cys_met_metab_PP"/>
</dbReference>
<comment type="catalytic activity">
    <reaction evidence="8">
        <text>L-methionine + H2O = methanethiol + 2-oxobutanoate + NH4(+)</text>
        <dbReference type="Rhea" id="RHEA:23800"/>
        <dbReference type="ChEBI" id="CHEBI:15377"/>
        <dbReference type="ChEBI" id="CHEBI:16007"/>
        <dbReference type="ChEBI" id="CHEBI:16763"/>
        <dbReference type="ChEBI" id="CHEBI:28938"/>
        <dbReference type="ChEBI" id="CHEBI:57844"/>
        <dbReference type="EC" id="4.4.1.11"/>
    </reaction>
    <physiologicalReaction direction="left-to-right" evidence="8">
        <dbReference type="Rhea" id="RHEA:23801"/>
    </physiologicalReaction>
</comment>
<dbReference type="Gene3D" id="3.90.1150.10">
    <property type="entry name" value="Aspartate Aminotransferase, domain 1"/>
    <property type="match status" value="1"/>
</dbReference>
<dbReference type="GO" id="GO:0071269">
    <property type="term" value="P:L-homocysteine biosynthetic process"/>
    <property type="evidence" value="ECO:0007669"/>
    <property type="project" value="TreeGrafter"/>
</dbReference>
<evidence type="ECO:0000256" key="4">
    <source>
        <dbReference type="ARBA" id="ARBA00022898"/>
    </source>
</evidence>
<dbReference type="GO" id="GO:0047982">
    <property type="term" value="F:homocysteine desulfhydrase activity"/>
    <property type="evidence" value="ECO:0007669"/>
    <property type="project" value="UniProtKB-EC"/>
</dbReference>
<dbReference type="EMBL" id="WBJY01000001">
    <property type="protein sequence ID" value="KAB1650278.1"/>
    <property type="molecule type" value="Genomic_DNA"/>
</dbReference>
<dbReference type="InterPro" id="IPR015422">
    <property type="entry name" value="PyrdxlP-dep_Trfase_small"/>
</dbReference>
<dbReference type="PIRSF" id="PIRSF001434">
    <property type="entry name" value="CGS"/>
    <property type="match status" value="1"/>
</dbReference>
<evidence type="ECO:0000256" key="9">
    <source>
        <dbReference type="PIRSR" id="PIRSR001434-2"/>
    </source>
</evidence>
<evidence type="ECO:0000256" key="5">
    <source>
        <dbReference type="ARBA" id="ARBA00047175"/>
    </source>
</evidence>
<dbReference type="GO" id="GO:0005737">
    <property type="term" value="C:cytoplasm"/>
    <property type="evidence" value="ECO:0007669"/>
    <property type="project" value="TreeGrafter"/>
</dbReference>
<evidence type="ECO:0000256" key="2">
    <source>
        <dbReference type="ARBA" id="ARBA00009077"/>
    </source>
</evidence>
<dbReference type="GO" id="GO:0018826">
    <property type="term" value="F:methionine gamma-lyase activity"/>
    <property type="evidence" value="ECO:0007669"/>
    <property type="project" value="UniProtKB-EC"/>
</dbReference>
<comment type="caution">
    <text evidence="11">The sequence shown here is derived from an EMBL/GenBank/DDBJ whole genome shotgun (WGS) entry which is preliminary data.</text>
</comment>
<accession>A0A6H9WQ65</accession>
<dbReference type="InterPro" id="IPR015424">
    <property type="entry name" value="PyrdxlP-dep_Trfase"/>
</dbReference>
<keyword evidence="4 9" id="KW-0663">Pyridoxal phosphate</keyword>
<protein>
    <recommendedName>
        <fullName evidence="5">homocysteine desulfhydrase</fullName>
        <ecNumber evidence="5">4.4.1.2</ecNumber>
    </recommendedName>
    <alternativeName>
        <fullName evidence="6">Homocysteine desulfhydrase</fullName>
    </alternativeName>
</protein>
<dbReference type="GO" id="GO:0019346">
    <property type="term" value="P:transsulfuration"/>
    <property type="evidence" value="ECO:0007669"/>
    <property type="project" value="InterPro"/>
</dbReference>
<keyword evidence="3 11" id="KW-0808">Transferase</keyword>
<dbReference type="GO" id="GO:0004124">
    <property type="term" value="F:cysteine synthase activity"/>
    <property type="evidence" value="ECO:0007669"/>
    <property type="project" value="TreeGrafter"/>
</dbReference>
<dbReference type="AlphaFoldDB" id="A0A6H9WQ65"/>
<dbReference type="PROSITE" id="PS00868">
    <property type="entry name" value="CYS_MET_METAB_PP"/>
    <property type="match status" value="1"/>
</dbReference>
<comment type="catalytic activity">
    <reaction evidence="7">
        <text>L-homocysteine + H2O = 2-oxobutanoate + hydrogen sulfide + NH4(+) + H(+)</text>
        <dbReference type="Rhea" id="RHEA:14501"/>
        <dbReference type="ChEBI" id="CHEBI:15377"/>
        <dbReference type="ChEBI" id="CHEBI:15378"/>
        <dbReference type="ChEBI" id="CHEBI:16763"/>
        <dbReference type="ChEBI" id="CHEBI:28938"/>
        <dbReference type="ChEBI" id="CHEBI:29919"/>
        <dbReference type="ChEBI" id="CHEBI:58199"/>
        <dbReference type="EC" id="4.4.1.2"/>
    </reaction>
    <physiologicalReaction direction="left-to-right" evidence="7">
        <dbReference type="Rhea" id="RHEA:14502"/>
    </physiologicalReaction>
</comment>
<dbReference type="Gene3D" id="3.40.640.10">
    <property type="entry name" value="Type I PLP-dependent aspartate aminotransferase-like (Major domain)"/>
    <property type="match status" value="1"/>
</dbReference>
<dbReference type="InterPro" id="IPR015421">
    <property type="entry name" value="PyrdxlP-dep_Trfase_major"/>
</dbReference>
<dbReference type="GO" id="GO:0006535">
    <property type="term" value="P:cysteine biosynthetic process from serine"/>
    <property type="evidence" value="ECO:0007669"/>
    <property type="project" value="TreeGrafter"/>
</dbReference>
<comment type="cofactor">
    <cofactor evidence="1 10">
        <name>pyridoxal 5'-phosphate</name>
        <dbReference type="ChEBI" id="CHEBI:597326"/>
    </cofactor>
</comment>
<evidence type="ECO:0000313" key="11">
    <source>
        <dbReference type="EMBL" id="KAB1650278.1"/>
    </source>
</evidence>
<dbReference type="RefSeq" id="WP_158028862.1">
    <property type="nucleotide sequence ID" value="NZ_BMHG01000001.1"/>
</dbReference>
<evidence type="ECO:0000313" key="12">
    <source>
        <dbReference type="Proteomes" id="UP000431744"/>
    </source>
</evidence>
<dbReference type="CDD" id="cd00614">
    <property type="entry name" value="CGS_like"/>
    <property type="match status" value="1"/>
</dbReference>
<sequence>MTPSPTGRGPAEPTYDFHGFGFETRQVHAGEVPERNYGARIPPIYLSNAFRFDSFDQAAARFDTSEDGQLYSRDLNPTNMVAERRIAALEGGTEAVLVSSGQGAIAATMLALCKAGDHFVTTASIYSGTRILFQNAMADAGVAFTDVWDWTDEAAWAAAITPRTRAIFTESIPNPKNDVIDIAAIARVARAHSLPLVVDNTIATPYLSRPLEHGADIVVHSSTKFLGGHGTAISGVIVDGGRFDWGAVADRYPRLALPPAPGKRSPLEQYGDRAFGMYARHTSVNEFGFAVSPMNGFLLQQGIETLSLRMEQHLANSIAIATWLEGQPEVESVDYAALASSPHRQIADRCYGGRPGSVFAFTVHGGKDAARAVFDRVELWSRMTNIGDVRSMILHPATTTHAGFTQETRDRLGIGDGLLRLSVGIETVDDLIADLRRGLDAVAADAEG</sequence>
<evidence type="ECO:0000256" key="1">
    <source>
        <dbReference type="ARBA" id="ARBA00001933"/>
    </source>
</evidence>